<dbReference type="InterPro" id="IPR033875">
    <property type="entry name" value="FlhG"/>
</dbReference>
<dbReference type="AlphaFoldDB" id="A0A653A4A6"/>
<dbReference type="GO" id="GO:0051782">
    <property type="term" value="P:negative regulation of cell division"/>
    <property type="evidence" value="ECO:0007669"/>
    <property type="project" value="TreeGrafter"/>
</dbReference>
<proteinExistence type="predicted"/>
<evidence type="ECO:0000256" key="3">
    <source>
        <dbReference type="SAM" id="MobiDB-lite"/>
    </source>
</evidence>
<dbReference type="InterPro" id="IPR025669">
    <property type="entry name" value="AAA_dom"/>
</dbReference>
<evidence type="ECO:0000259" key="4">
    <source>
        <dbReference type="Pfam" id="PF13614"/>
    </source>
</evidence>
<organism evidence="5">
    <name type="scientific">Uncultured Desulfatiglans sp</name>
    <dbReference type="NCBI Taxonomy" id="1748965"/>
    <lineage>
        <taxon>Bacteria</taxon>
        <taxon>Pseudomonadati</taxon>
        <taxon>Thermodesulfobacteriota</taxon>
        <taxon>Desulfobacteria</taxon>
        <taxon>Desulfatiglandales</taxon>
        <taxon>Desulfatiglandaceae</taxon>
        <taxon>Desulfatiglans</taxon>
        <taxon>environmental samples</taxon>
    </lineage>
</organism>
<dbReference type="InterPro" id="IPR025501">
    <property type="entry name" value="MinD_FleN"/>
</dbReference>
<dbReference type="GO" id="GO:0009898">
    <property type="term" value="C:cytoplasmic side of plasma membrane"/>
    <property type="evidence" value="ECO:0007669"/>
    <property type="project" value="TreeGrafter"/>
</dbReference>
<feature type="domain" description="AAA" evidence="4">
    <location>
        <begin position="40"/>
        <end position="196"/>
    </location>
</feature>
<dbReference type="PIRSF" id="PIRSF003092">
    <property type="entry name" value="MinD"/>
    <property type="match status" value="1"/>
</dbReference>
<sequence>MVHGMEKHESTGKVIDLTRKREYYTNGSHPRTGQSPTHTRVIAISSGKGGVGKTNIVANLGYSLSRLGRKVMILDADLGLGNLDVLLGMAPQYNLAHVVKGLKRIGEITVEGPGGMTILPASSGIQEMTKLTQSQKIKMLEELDKLIATKDILLIDTAAGISSNVMYFNAAAQEIIIVVSPEPTSLTDAYALIKVLSIRYGKKHFFILSNMVVNEHEGLEIYRQLKMVADRFLKVEIVYLGHIFTDTNIIKCVKKQKIISEYFPESSASRCFNKITETIALMNTENNRYGDSNFMWNNIFNDAYI</sequence>
<dbReference type="PANTHER" id="PTHR43384">
    <property type="entry name" value="SEPTUM SITE-DETERMINING PROTEIN MIND HOMOLOG, CHLOROPLASTIC-RELATED"/>
    <property type="match status" value="1"/>
</dbReference>
<keyword evidence="1" id="KW-0547">Nucleotide-binding</keyword>
<accession>A0A653A4A6</accession>
<evidence type="ECO:0000256" key="1">
    <source>
        <dbReference type="ARBA" id="ARBA00022741"/>
    </source>
</evidence>
<dbReference type="CDD" id="cd02038">
    <property type="entry name" value="FlhG-like"/>
    <property type="match status" value="1"/>
</dbReference>
<keyword evidence="2" id="KW-0067">ATP-binding</keyword>
<dbReference type="InterPro" id="IPR027417">
    <property type="entry name" value="P-loop_NTPase"/>
</dbReference>
<name>A0A653A4A6_UNCDX</name>
<reference evidence="5" key="1">
    <citation type="submission" date="2018-07" db="EMBL/GenBank/DDBJ databases">
        <authorList>
            <consortium name="Genoscope - CEA"/>
            <person name="William W."/>
        </authorList>
    </citation>
    <scope>NUCLEOTIDE SEQUENCE</scope>
    <source>
        <strain evidence="5">IK1</strain>
    </source>
</reference>
<evidence type="ECO:0000256" key="2">
    <source>
        <dbReference type="ARBA" id="ARBA00022840"/>
    </source>
</evidence>
<protein>
    <submittedName>
        <fullName evidence="5">Site-determining protein</fullName>
    </submittedName>
</protein>
<dbReference type="GO" id="GO:0005829">
    <property type="term" value="C:cytosol"/>
    <property type="evidence" value="ECO:0007669"/>
    <property type="project" value="TreeGrafter"/>
</dbReference>
<feature type="region of interest" description="Disordered" evidence="3">
    <location>
        <begin position="16"/>
        <end position="37"/>
    </location>
</feature>
<dbReference type="GO" id="GO:0016887">
    <property type="term" value="F:ATP hydrolysis activity"/>
    <property type="evidence" value="ECO:0007669"/>
    <property type="project" value="TreeGrafter"/>
</dbReference>
<dbReference type="Gene3D" id="3.40.50.300">
    <property type="entry name" value="P-loop containing nucleotide triphosphate hydrolases"/>
    <property type="match status" value="1"/>
</dbReference>
<dbReference type="GO" id="GO:0005524">
    <property type="term" value="F:ATP binding"/>
    <property type="evidence" value="ECO:0007669"/>
    <property type="project" value="UniProtKB-KW"/>
</dbReference>
<dbReference type="Pfam" id="PF13614">
    <property type="entry name" value="AAA_31"/>
    <property type="match status" value="1"/>
</dbReference>
<gene>
    <name evidence="5" type="ORF">TRIP_B200632</name>
</gene>
<dbReference type="InterPro" id="IPR050625">
    <property type="entry name" value="ParA/MinD_ATPase"/>
</dbReference>
<feature type="compositionally biased region" description="Polar residues" evidence="3">
    <location>
        <begin position="25"/>
        <end position="37"/>
    </location>
</feature>
<dbReference type="EMBL" id="UPXX01000013">
    <property type="protein sequence ID" value="VBB42492.1"/>
    <property type="molecule type" value="Genomic_DNA"/>
</dbReference>
<evidence type="ECO:0000313" key="5">
    <source>
        <dbReference type="EMBL" id="VBB42492.1"/>
    </source>
</evidence>
<dbReference type="SUPFAM" id="SSF52540">
    <property type="entry name" value="P-loop containing nucleoside triphosphate hydrolases"/>
    <property type="match status" value="1"/>
</dbReference>
<dbReference type="PANTHER" id="PTHR43384:SF4">
    <property type="entry name" value="CELLULOSE BIOSYNTHESIS PROTEIN BCSQ-RELATED"/>
    <property type="match status" value="1"/>
</dbReference>